<evidence type="ECO:0000259" key="10">
    <source>
        <dbReference type="PROSITE" id="PS50195"/>
    </source>
</evidence>
<dbReference type="InterPro" id="IPR036871">
    <property type="entry name" value="PX_dom_sf"/>
</dbReference>
<dbReference type="InterPro" id="IPR027267">
    <property type="entry name" value="AH/BAR_dom_sf"/>
</dbReference>
<reference evidence="12" key="3">
    <citation type="submission" date="2017-01" db="EMBL/GenBank/DDBJ databases">
        <authorList>
            <person name="Mah S.A."/>
            <person name="Swanson W.J."/>
            <person name="Moy G.W."/>
            <person name="Vacquier V.D."/>
        </authorList>
    </citation>
    <scope>NUCLEOTIDE SEQUENCE [LARGE SCALE GENOMIC DNA]</scope>
    <source>
        <strain evidence="12">65</strain>
    </source>
</reference>
<dbReference type="GO" id="GO:0015031">
    <property type="term" value="P:protein transport"/>
    <property type="evidence" value="ECO:0007669"/>
    <property type="project" value="UniProtKB-KW"/>
</dbReference>
<dbReference type="OrthoDB" id="289314at2759"/>
<dbReference type="STRING" id="36022.A0A061APA5"/>
<protein>
    <submittedName>
        <fullName evidence="11">CYFA0S01e02366g1_1</fullName>
    </submittedName>
    <submittedName>
        <fullName evidence="12">Sorting nexin-41</fullName>
    </submittedName>
</protein>
<keyword evidence="5" id="KW-0653">Protein transport</keyword>
<dbReference type="GO" id="GO:0042147">
    <property type="term" value="P:retrograde transport, endosome to Golgi"/>
    <property type="evidence" value="ECO:0007669"/>
    <property type="project" value="InterPro"/>
</dbReference>
<evidence type="ECO:0000256" key="7">
    <source>
        <dbReference type="ARBA" id="ARBA00023121"/>
    </source>
</evidence>
<accession>A0A061APA5</accession>
<dbReference type="Gene3D" id="1.20.1270.60">
    <property type="entry name" value="Arfaptin homology (AH) domain/BAR domain"/>
    <property type="match status" value="1"/>
</dbReference>
<reference evidence="13" key="2">
    <citation type="journal article" date="2017" name="Genome Announc.">
        <title>Genome sequences of Cyberlindnera fabianii 65, Pichia kudriavzevii 129, and Saccharomyces cerevisiae 131 isolated from fermented masau fruits in Zimbabwe.</title>
        <authorList>
            <person name="van Rijswijck I.M.H."/>
            <person name="Derks M.F.L."/>
            <person name="Abee T."/>
            <person name="de Ridder D."/>
            <person name="Smid E.J."/>
        </authorList>
    </citation>
    <scope>NUCLEOTIDE SEQUENCE [LARGE SCALE GENOMIC DNA]</scope>
    <source>
        <strain evidence="13">65</strain>
    </source>
</reference>
<evidence type="ECO:0000313" key="11">
    <source>
        <dbReference type="EMBL" id="CDR36539.1"/>
    </source>
</evidence>
<dbReference type="SMART" id="SM00312">
    <property type="entry name" value="PX"/>
    <property type="match status" value="1"/>
</dbReference>
<reference evidence="11" key="1">
    <citation type="journal article" date="2014" name="Genome Announc.">
        <title>Genome sequence of the yeast Cyberlindnera fabianii (Hansenula fabianii).</title>
        <authorList>
            <person name="Freel K.C."/>
            <person name="Sarilar V."/>
            <person name="Neuveglise C."/>
            <person name="Devillers H."/>
            <person name="Friedrich A."/>
            <person name="Schacherer J."/>
        </authorList>
    </citation>
    <scope>NUCLEOTIDE SEQUENCE</scope>
    <source>
        <strain evidence="11">YJS4271</strain>
    </source>
</reference>
<evidence type="ECO:0000256" key="3">
    <source>
        <dbReference type="ARBA" id="ARBA00022448"/>
    </source>
</evidence>
<evidence type="ECO:0000313" key="13">
    <source>
        <dbReference type="Proteomes" id="UP000189513"/>
    </source>
</evidence>
<dbReference type="InterPro" id="IPR044106">
    <property type="entry name" value="PX_Snx41/Atg20"/>
</dbReference>
<dbReference type="Gene3D" id="3.30.1520.10">
    <property type="entry name" value="Phox-like domain"/>
    <property type="match status" value="1"/>
</dbReference>
<keyword evidence="3" id="KW-0813">Transport</keyword>
<proteinExistence type="inferred from homology"/>
<comment type="subcellular location">
    <subcellularLocation>
        <location evidence="1">Endosome membrane</location>
        <topology evidence="1">Peripheral membrane protein</topology>
    </subcellularLocation>
</comment>
<dbReference type="EMBL" id="LK052886">
    <property type="protein sequence ID" value="CDR36539.1"/>
    <property type="molecule type" value="Genomic_DNA"/>
</dbReference>
<evidence type="ECO:0000256" key="9">
    <source>
        <dbReference type="SAM" id="MobiDB-lite"/>
    </source>
</evidence>
<evidence type="ECO:0000256" key="2">
    <source>
        <dbReference type="ARBA" id="ARBA00010883"/>
    </source>
</evidence>
<dbReference type="SUPFAM" id="SSF64268">
    <property type="entry name" value="PX domain"/>
    <property type="match status" value="1"/>
</dbReference>
<dbReference type="GO" id="GO:0032266">
    <property type="term" value="F:phosphatidylinositol-3-phosphate binding"/>
    <property type="evidence" value="ECO:0007669"/>
    <property type="project" value="UniProtKB-ARBA"/>
</dbReference>
<dbReference type="InterPro" id="IPR051079">
    <property type="entry name" value="Sorting_Nexin_Autophagy"/>
</dbReference>
<feature type="region of interest" description="Disordered" evidence="9">
    <location>
        <begin position="25"/>
        <end position="88"/>
    </location>
</feature>
<keyword evidence="7" id="KW-0446">Lipid-binding</keyword>
<dbReference type="AlphaFoldDB" id="A0A061APA5"/>
<dbReference type="Pfam" id="PF00787">
    <property type="entry name" value="PX"/>
    <property type="match status" value="1"/>
</dbReference>
<comment type="similarity">
    <text evidence="2">Belongs to the sorting nexin family.</text>
</comment>
<evidence type="ECO:0000256" key="6">
    <source>
        <dbReference type="ARBA" id="ARBA00023006"/>
    </source>
</evidence>
<feature type="compositionally biased region" description="Acidic residues" evidence="9">
    <location>
        <begin position="78"/>
        <end position="87"/>
    </location>
</feature>
<feature type="compositionally biased region" description="Low complexity" evidence="9">
    <location>
        <begin position="41"/>
        <end position="54"/>
    </location>
</feature>
<keyword evidence="6" id="KW-0072">Autophagy</keyword>
<sequence>MDEDNNPFAGSGVWAGSWEDTSTAFGGMNSVYGYTPPSVPPSLESSSVLAPELAPQESFPSQLRHEEAEHHTEHLSDDDTEDGDSDTVDINTVVSHIGSVKESQYKEHIAIVDYGSIRDHGQTAVAYTIDYANTLVMRRYSDFDSLRKALVRLFPTVVIPPIPEKHSVVKYLVNPLNAKNDLRIIEKRTRMLSVFLQRCLELPQVREHYIWRKFLDPTADWAEVMRTPPISVIPQSNLHAPPLEPTKPSPLHLLLPIPHATSINNFKPREEDKVTDQEFRDYEHIFKMYRAHTQTMEKSIKRQKRHFKGLVKDLGELGAYYNAFSLENTYEMSNGIEKTGQAIDSAFLNSEALAFKILTTLQEPVSDISRTSNVALSVLHFRKLKEVQLFIIDTTIKRRRQRIDALKSAQAQAERLSQVLRRNAEQSPTIADAVRRLDKGEGVQKVSNPWARLFNAGSSATSTDDTSLMNDAEREEEVAKLMTELDKLDDCHKVILKDIELVNKAVKENCGELIAYFQSKWKTLMEDYTESLLIWLRENLNAWEEAKKEVDEMEVPVMPLPR</sequence>
<dbReference type="InterPro" id="IPR001683">
    <property type="entry name" value="PX_dom"/>
</dbReference>
<feature type="domain" description="PX" evidence="10">
    <location>
        <begin position="86"/>
        <end position="221"/>
    </location>
</feature>
<keyword evidence="4" id="KW-0967">Endosome</keyword>
<evidence type="ECO:0000256" key="1">
    <source>
        <dbReference type="ARBA" id="ARBA00004481"/>
    </source>
</evidence>
<dbReference type="EMBL" id="MPUK01000001">
    <property type="protein sequence ID" value="ONH69834.1"/>
    <property type="molecule type" value="Genomic_DNA"/>
</dbReference>
<feature type="compositionally biased region" description="Basic and acidic residues" evidence="9">
    <location>
        <begin position="63"/>
        <end position="77"/>
    </location>
</feature>
<evidence type="ECO:0000313" key="12">
    <source>
        <dbReference type="EMBL" id="ONH69834.1"/>
    </source>
</evidence>
<evidence type="ECO:0000256" key="5">
    <source>
        <dbReference type="ARBA" id="ARBA00022927"/>
    </source>
</evidence>
<gene>
    <name evidence="12" type="ORF">BON22_0736</name>
    <name evidence="11" type="ORF">CYFA0S_01e02366g</name>
</gene>
<evidence type="ECO:0000256" key="8">
    <source>
        <dbReference type="ARBA" id="ARBA00023136"/>
    </source>
</evidence>
<keyword evidence="8" id="KW-0472">Membrane</keyword>
<dbReference type="GO" id="GO:0005829">
    <property type="term" value="C:cytosol"/>
    <property type="evidence" value="ECO:0007669"/>
    <property type="project" value="GOC"/>
</dbReference>
<dbReference type="GO" id="GO:0006914">
    <property type="term" value="P:autophagy"/>
    <property type="evidence" value="ECO:0007669"/>
    <property type="project" value="UniProtKB-KW"/>
</dbReference>
<name>A0A061APA5_CYBFA</name>
<dbReference type="PANTHER" id="PTHR46979:SF2">
    <property type="entry name" value="SORTING NEXIN-41"/>
    <property type="match status" value="1"/>
</dbReference>
<keyword evidence="13" id="KW-1185">Reference proteome</keyword>
<dbReference type="GO" id="GO:0010008">
    <property type="term" value="C:endosome membrane"/>
    <property type="evidence" value="ECO:0007669"/>
    <property type="project" value="UniProtKB-SubCell"/>
</dbReference>
<dbReference type="CDD" id="cd06867">
    <property type="entry name" value="PX_SNX41_42"/>
    <property type="match status" value="1"/>
</dbReference>
<dbReference type="OMA" id="DFKDPWG"/>
<dbReference type="PANTHER" id="PTHR46979">
    <property type="entry name" value="SORTING NEXIN-41"/>
    <property type="match status" value="1"/>
</dbReference>
<organism evidence="11">
    <name type="scientific">Cyberlindnera fabianii</name>
    <name type="common">Yeast</name>
    <name type="synonym">Hansenula fabianii</name>
    <dbReference type="NCBI Taxonomy" id="36022"/>
    <lineage>
        <taxon>Eukaryota</taxon>
        <taxon>Fungi</taxon>
        <taxon>Dikarya</taxon>
        <taxon>Ascomycota</taxon>
        <taxon>Saccharomycotina</taxon>
        <taxon>Saccharomycetes</taxon>
        <taxon>Phaffomycetales</taxon>
        <taxon>Phaffomycetaceae</taxon>
        <taxon>Cyberlindnera</taxon>
    </lineage>
</organism>
<dbReference type="PROSITE" id="PS50195">
    <property type="entry name" value="PX"/>
    <property type="match status" value="1"/>
</dbReference>
<dbReference type="Proteomes" id="UP000189513">
    <property type="component" value="Unassembled WGS sequence"/>
</dbReference>
<dbReference type="VEuPathDB" id="FungiDB:BON22_0736"/>
<evidence type="ECO:0000256" key="4">
    <source>
        <dbReference type="ARBA" id="ARBA00022753"/>
    </source>
</evidence>